<gene>
    <name evidence="1" type="ORF">CLIT_10c01370</name>
</gene>
<organism evidence="1 2">
    <name type="scientific">Peptoclostridium litorale DSM 5388</name>
    <dbReference type="NCBI Taxonomy" id="1121324"/>
    <lineage>
        <taxon>Bacteria</taxon>
        <taxon>Bacillati</taxon>
        <taxon>Bacillota</taxon>
        <taxon>Clostridia</taxon>
        <taxon>Peptostreptococcales</taxon>
        <taxon>Peptoclostridiaceae</taxon>
        <taxon>Peptoclostridium</taxon>
    </lineage>
</organism>
<evidence type="ECO:0000313" key="2">
    <source>
        <dbReference type="Proteomes" id="UP000027946"/>
    </source>
</evidence>
<proteinExistence type="predicted"/>
<keyword evidence="2" id="KW-1185">Reference proteome</keyword>
<reference evidence="1 2" key="1">
    <citation type="submission" date="2014-03" db="EMBL/GenBank/DDBJ databases">
        <title>Genome sequence of Clostridium litorale W6, DSM 5388.</title>
        <authorList>
            <person name="Poehlein A."/>
            <person name="Jagirdar A."/>
            <person name="Khonsari B."/>
            <person name="Chibani C.M."/>
            <person name="Gutierrez Gutierrez D.A."/>
            <person name="Davydova E."/>
            <person name="Alghaithi H.S."/>
            <person name="Nair K.P."/>
            <person name="Dhamotharan K."/>
            <person name="Chandran L."/>
            <person name="G W."/>
            <person name="Daniel R."/>
        </authorList>
    </citation>
    <scope>NUCLEOTIDE SEQUENCE [LARGE SCALE GENOMIC DNA]</scope>
    <source>
        <strain evidence="1 2">W6</strain>
    </source>
</reference>
<dbReference type="EMBL" id="JJMM01000010">
    <property type="protein sequence ID" value="KDR95410.1"/>
    <property type="molecule type" value="Genomic_DNA"/>
</dbReference>
<evidence type="ECO:0000313" key="1">
    <source>
        <dbReference type="EMBL" id="KDR95410.1"/>
    </source>
</evidence>
<dbReference type="AlphaFoldDB" id="A0A069RGV7"/>
<protein>
    <submittedName>
        <fullName evidence="1">Uncharacterized protein</fullName>
    </submittedName>
</protein>
<accession>A0A069RGV7</accession>
<name>A0A069RGV7_PEPLI</name>
<dbReference type="Proteomes" id="UP000027946">
    <property type="component" value="Unassembled WGS sequence"/>
</dbReference>
<dbReference type="RefSeq" id="WP_038263632.1">
    <property type="nucleotide sequence ID" value="NZ_FSRH01000010.1"/>
</dbReference>
<comment type="caution">
    <text evidence="1">The sequence shown here is derived from an EMBL/GenBank/DDBJ whole genome shotgun (WGS) entry which is preliminary data.</text>
</comment>
<sequence length="100" mass="11247">MENKSEKLIAANYEFAKYFFSELKDNFDILAMEGEVLSKDEMGNIIDLSIAAEDCSTEQAGVINILKEKWLSYIEAGSGVSDGLTRVIHYISDLQARYAR</sequence>